<evidence type="ECO:0000313" key="2">
    <source>
        <dbReference type="EMBL" id="GLR64668.1"/>
    </source>
</evidence>
<dbReference type="SMART" id="SM00530">
    <property type="entry name" value="HTH_XRE"/>
    <property type="match status" value="1"/>
</dbReference>
<sequence length="146" mass="16420">MSAKELFYSKDHSFTQDEACAYAREDLIYNVTEDLLVQMEDLAITKVELARRLKKSRAYVSQLLSGSRNMTLASLADICFALGIQPKIELLPDTATAQQETSSVEKTIKYAKDTWQIEVIEDLTPNPVILESNVIDCRNLSAWEAA</sequence>
<comment type="caution">
    <text evidence="2">The sequence shown here is derived from an EMBL/GenBank/DDBJ whole genome shotgun (WGS) entry which is preliminary data.</text>
</comment>
<dbReference type="RefSeq" id="WP_051610464.1">
    <property type="nucleotide sequence ID" value="NZ_BSOR01000037.1"/>
</dbReference>
<proteinExistence type="predicted"/>
<dbReference type="PROSITE" id="PS50943">
    <property type="entry name" value="HTH_CROC1"/>
    <property type="match status" value="1"/>
</dbReference>
<keyword evidence="3" id="KW-1185">Reference proteome</keyword>
<organism evidence="2 3">
    <name type="scientific">Marinospirillum insulare</name>
    <dbReference type="NCBI Taxonomy" id="217169"/>
    <lineage>
        <taxon>Bacteria</taxon>
        <taxon>Pseudomonadati</taxon>
        <taxon>Pseudomonadota</taxon>
        <taxon>Gammaproteobacteria</taxon>
        <taxon>Oceanospirillales</taxon>
        <taxon>Oceanospirillaceae</taxon>
        <taxon>Marinospirillum</taxon>
    </lineage>
</organism>
<dbReference type="Pfam" id="PF13443">
    <property type="entry name" value="HTH_26"/>
    <property type="match status" value="1"/>
</dbReference>
<dbReference type="SUPFAM" id="SSF47413">
    <property type="entry name" value="lambda repressor-like DNA-binding domains"/>
    <property type="match status" value="1"/>
</dbReference>
<dbReference type="CDD" id="cd00093">
    <property type="entry name" value="HTH_XRE"/>
    <property type="match status" value="1"/>
</dbReference>
<gene>
    <name evidence="2" type="ORF">GCM10007878_21060</name>
</gene>
<protein>
    <recommendedName>
        <fullName evidence="1">HTH cro/C1-type domain-containing protein</fullName>
    </recommendedName>
</protein>
<dbReference type="EMBL" id="BSOR01000037">
    <property type="protein sequence ID" value="GLR64668.1"/>
    <property type="molecule type" value="Genomic_DNA"/>
</dbReference>
<dbReference type="InterPro" id="IPR010982">
    <property type="entry name" value="Lambda_DNA-bd_dom_sf"/>
</dbReference>
<feature type="domain" description="HTH cro/C1-type" evidence="1">
    <location>
        <begin position="44"/>
        <end position="90"/>
    </location>
</feature>
<accession>A0ABQ6A3A6</accession>
<dbReference type="InterPro" id="IPR001387">
    <property type="entry name" value="Cro/C1-type_HTH"/>
</dbReference>
<name>A0ABQ6A3A6_9GAMM</name>
<evidence type="ECO:0000259" key="1">
    <source>
        <dbReference type="PROSITE" id="PS50943"/>
    </source>
</evidence>
<dbReference type="Proteomes" id="UP001156682">
    <property type="component" value="Unassembled WGS sequence"/>
</dbReference>
<dbReference type="Gene3D" id="1.10.260.40">
    <property type="entry name" value="lambda repressor-like DNA-binding domains"/>
    <property type="match status" value="1"/>
</dbReference>
<evidence type="ECO:0000313" key="3">
    <source>
        <dbReference type="Proteomes" id="UP001156682"/>
    </source>
</evidence>
<reference evidence="3" key="1">
    <citation type="journal article" date="2019" name="Int. J. Syst. Evol. Microbiol.">
        <title>The Global Catalogue of Microorganisms (GCM) 10K type strain sequencing project: providing services to taxonomists for standard genome sequencing and annotation.</title>
        <authorList>
            <consortium name="The Broad Institute Genomics Platform"/>
            <consortium name="The Broad Institute Genome Sequencing Center for Infectious Disease"/>
            <person name="Wu L."/>
            <person name="Ma J."/>
        </authorList>
    </citation>
    <scope>NUCLEOTIDE SEQUENCE [LARGE SCALE GENOMIC DNA]</scope>
    <source>
        <strain evidence="3">NBRC 100033</strain>
    </source>
</reference>